<evidence type="ECO:0000256" key="4">
    <source>
        <dbReference type="ARBA" id="ARBA00022679"/>
    </source>
</evidence>
<organism evidence="13 14">
    <name type="scientific">Cinnamomum micranthum f. kanehirae</name>
    <dbReference type="NCBI Taxonomy" id="337451"/>
    <lineage>
        <taxon>Eukaryota</taxon>
        <taxon>Viridiplantae</taxon>
        <taxon>Streptophyta</taxon>
        <taxon>Embryophyta</taxon>
        <taxon>Tracheophyta</taxon>
        <taxon>Spermatophyta</taxon>
        <taxon>Magnoliopsida</taxon>
        <taxon>Magnoliidae</taxon>
        <taxon>Laurales</taxon>
        <taxon>Lauraceae</taxon>
        <taxon>Cinnamomum</taxon>
    </lineage>
</organism>
<feature type="compositionally biased region" description="Polar residues" evidence="11">
    <location>
        <begin position="649"/>
        <end position="659"/>
    </location>
</feature>
<evidence type="ECO:0000256" key="2">
    <source>
        <dbReference type="ARBA" id="ARBA00012513"/>
    </source>
</evidence>
<comment type="catalytic activity">
    <reaction evidence="8">
        <text>L-threonyl-[protein] + ATP = O-phospho-L-threonyl-[protein] + ADP + H(+)</text>
        <dbReference type="Rhea" id="RHEA:46608"/>
        <dbReference type="Rhea" id="RHEA-COMP:11060"/>
        <dbReference type="Rhea" id="RHEA-COMP:11605"/>
        <dbReference type="ChEBI" id="CHEBI:15378"/>
        <dbReference type="ChEBI" id="CHEBI:30013"/>
        <dbReference type="ChEBI" id="CHEBI:30616"/>
        <dbReference type="ChEBI" id="CHEBI:61977"/>
        <dbReference type="ChEBI" id="CHEBI:456216"/>
        <dbReference type="EC" id="2.7.11.1"/>
    </reaction>
</comment>
<protein>
    <recommendedName>
        <fullName evidence="2">non-specific serine/threonine protein kinase</fullName>
        <ecNumber evidence="2">2.7.11.1</ecNumber>
    </recommendedName>
</protein>
<dbReference type="AlphaFoldDB" id="A0A3S4NZA4"/>
<keyword evidence="5 10" id="KW-0547">Nucleotide-binding</keyword>
<dbReference type="Pfam" id="PF00069">
    <property type="entry name" value="Pkinase"/>
    <property type="match status" value="2"/>
</dbReference>
<dbReference type="EC" id="2.7.11.1" evidence="2"/>
<evidence type="ECO:0000313" key="14">
    <source>
        <dbReference type="Proteomes" id="UP000283530"/>
    </source>
</evidence>
<dbReference type="EMBL" id="QPKB01000004">
    <property type="protein sequence ID" value="RWR83650.1"/>
    <property type="molecule type" value="Genomic_DNA"/>
</dbReference>
<feature type="compositionally biased region" description="Basic and acidic residues" evidence="11">
    <location>
        <begin position="890"/>
        <end position="904"/>
    </location>
</feature>
<feature type="binding site" evidence="10">
    <location>
        <position position="37"/>
    </location>
    <ligand>
        <name>ATP</name>
        <dbReference type="ChEBI" id="CHEBI:30616"/>
    </ligand>
</feature>
<dbReference type="PANTHER" id="PTHR43671:SF98">
    <property type="entry name" value="SERINE_THREONINE-PROTEIN KINASE NEK11"/>
    <property type="match status" value="1"/>
</dbReference>
<keyword evidence="14" id="KW-1185">Reference proteome</keyword>
<keyword evidence="7 10" id="KW-0067">ATP-binding</keyword>
<evidence type="ECO:0000256" key="10">
    <source>
        <dbReference type="PROSITE-ProRule" id="PRU10141"/>
    </source>
</evidence>
<evidence type="ECO:0000256" key="1">
    <source>
        <dbReference type="ARBA" id="ARBA00010886"/>
    </source>
</evidence>
<evidence type="ECO:0000256" key="9">
    <source>
        <dbReference type="ARBA" id="ARBA00048679"/>
    </source>
</evidence>
<dbReference type="InterPro" id="IPR000719">
    <property type="entry name" value="Prot_kinase_dom"/>
</dbReference>
<feature type="region of interest" description="Disordered" evidence="11">
    <location>
        <begin position="245"/>
        <end position="273"/>
    </location>
</feature>
<keyword evidence="6 13" id="KW-0418">Kinase</keyword>
<dbReference type="PANTHER" id="PTHR43671">
    <property type="entry name" value="SERINE/THREONINE-PROTEIN KINASE NEK"/>
    <property type="match status" value="1"/>
</dbReference>
<dbReference type="PROSITE" id="PS50011">
    <property type="entry name" value="PROTEIN_KINASE_DOM"/>
    <property type="match status" value="1"/>
</dbReference>
<dbReference type="GO" id="GO:0004674">
    <property type="term" value="F:protein serine/threonine kinase activity"/>
    <property type="evidence" value="ECO:0007669"/>
    <property type="project" value="UniProtKB-KW"/>
</dbReference>
<evidence type="ECO:0000256" key="3">
    <source>
        <dbReference type="ARBA" id="ARBA00022527"/>
    </source>
</evidence>
<evidence type="ECO:0000256" key="6">
    <source>
        <dbReference type="ARBA" id="ARBA00022777"/>
    </source>
</evidence>
<dbReference type="PROSITE" id="PS00107">
    <property type="entry name" value="PROTEIN_KINASE_ATP"/>
    <property type="match status" value="1"/>
</dbReference>
<comment type="caution">
    <text evidence="13">The sequence shown here is derived from an EMBL/GenBank/DDBJ whole genome shotgun (WGS) entry which is preliminary data.</text>
</comment>
<feature type="domain" description="Protein kinase" evidence="12">
    <location>
        <begin position="8"/>
        <end position="231"/>
    </location>
</feature>
<dbReference type="STRING" id="337451.A0A3S4NZA4"/>
<proteinExistence type="inferred from homology"/>
<evidence type="ECO:0000256" key="5">
    <source>
        <dbReference type="ARBA" id="ARBA00022741"/>
    </source>
</evidence>
<dbReference type="InterPro" id="IPR017441">
    <property type="entry name" value="Protein_kinase_ATP_BS"/>
</dbReference>
<dbReference type="OrthoDB" id="248923at2759"/>
<feature type="compositionally biased region" description="Polar residues" evidence="11">
    <location>
        <begin position="439"/>
        <end position="448"/>
    </location>
</feature>
<reference evidence="13 14" key="1">
    <citation type="journal article" date="2019" name="Nat. Plants">
        <title>Stout camphor tree genome fills gaps in understanding of flowering plant genome evolution.</title>
        <authorList>
            <person name="Chaw S.M."/>
            <person name="Liu Y.C."/>
            <person name="Wu Y.W."/>
            <person name="Wang H.Y."/>
            <person name="Lin C.I."/>
            <person name="Wu C.S."/>
            <person name="Ke H.M."/>
            <person name="Chang L.Y."/>
            <person name="Hsu C.Y."/>
            <person name="Yang H.T."/>
            <person name="Sudianto E."/>
            <person name="Hsu M.H."/>
            <person name="Wu K.P."/>
            <person name="Wang L.N."/>
            <person name="Leebens-Mack J.H."/>
            <person name="Tsai I.J."/>
        </authorList>
    </citation>
    <scope>NUCLEOTIDE SEQUENCE [LARGE SCALE GENOMIC DNA]</scope>
    <source>
        <strain evidence="14">cv. Chaw 1501</strain>
        <tissue evidence="13">Young leaves</tissue>
    </source>
</reference>
<evidence type="ECO:0000259" key="12">
    <source>
        <dbReference type="PROSITE" id="PS50011"/>
    </source>
</evidence>
<feature type="region of interest" description="Disordered" evidence="11">
    <location>
        <begin position="374"/>
        <end position="409"/>
    </location>
</feature>
<keyword evidence="4" id="KW-0808">Transferase</keyword>
<dbReference type="Gene3D" id="3.30.200.20">
    <property type="entry name" value="Phosphorylase Kinase, domain 1"/>
    <property type="match status" value="1"/>
</dbReference>
<gene>
    <name evidence="13" type="ORF">CKAN_01241100</name>
</gene>
<accession>A0A3S4NZA4</accession>
<comment type="similarity">
    <text evidence="1">Belongs to the protein kinase superfamily. NEK Ser/Thr protein kinase family. NIMA subfamily.</text>
</comment>
<dbReference type="InterPro" id="IPR050660">
    <property type="entry name" value="NEK_Ser/Thr_kinase"/>
</dbReference>
<keyword evidence="3" id="KW-0723">Serine/threonine-protein kinase</keyword>
<sequence>MESRMDKYEIMEQIGRGAFGAAILVNHKMERKKYVLKKIRLARQTERCRRSAHQEMALIARIRHPFILEFKEAWVEKGCFVCIVTGYCEGGDMTELMKKSNGALFPEEKLCKWFTQLLLAVEYLHSNFVMHRDLKVVGTPNYMCPELLADIPYGFKSDIWSLGCCMYEMAARRPAFKAFDMAGLISKINRSSIGPLPDCYSAALKTLIKSMLRKNSERRPTASEILRHPYLQPYVDQYRIFDHHSPENSSSTASNDHTLERQNCSVSSSDKGSLQLNDKLASKSLFDSDRKATGTDMALTNDRVECGDRCIQLLVADEPLLNEEHGSGIFVVGTDEQNEARPVRDDWRPRSEPRHSKVRSILIAPKEDLNAKYDSSTMRGAPARAGGSSSKKANTELPMMPKHSDNIPSSIKCSADTPVAIHDKSNGYFVKQLPVSESLAKSKTSPSGSIKKITEESSGKSRQTPPLSYMARRSSFPMQMKPAGLDIPNPVSNGTQLTVSETTCKHEGVPTPISNGFKQASIEPIQEFQEIPVKYFRGKQLQSTQLEPSSKPFQSCEQYFEVVPPKTLEQQETLSPNMVHDHLERVTCLKHSETDLPSSTTLYRQIATNENVTAASNGYVYSSISCSVESSETNDDLQDWFPSYDEVSSKPSQEPSFSTSEKESTCKDDFSLCGPGKSNVMRELNHSSTPSGDDEFTVRELSSVTDARAAAVSNAQTNLLQEKGPTPQGQMFENPMAPHLTSAFDDVVHVIRHSSFRVGCEQPVMETAKMVVQNMDIGKLFNEVREGVDIGTASVSLKPSDCSEAVTVKSNVLETNALEDMDTRNTTPLRISFSETAKSYRSEATLGSKEKEPPTQEILDVMYFRQRDAIEDMEVRNKSTSSTGCSEMVKSYRSESTRGLKEEESPTQGKLDVKYFMQRDAFEVMDIRNTAPSRSSCSETVRSYRSESTLGLKEEESPTQEILDVKSFRQRAEALEGLLELSADLLQHNRLEELSVVLKPFGKEKVSPRETAMWLAKSLKGMMIEDTGRSS</sequence>
<comment type="catalytic activity">
    <reaction evidence="9">
        <text>L-seryl-[protein] + ATP = O-phospho-L-seryl-[protein] + ADP + H(+)</text>
        <dbReference type="Rhea" id="RHEA:17989"/>
        <dbReference type="Rhea" id="RHEA-COMP:9863"/>
        <dbReference type="Rhea" id="RHEA-COMP:11604"/>
        <dbReference type="ChEBI" id="CHEBI:15378"/>
        <dbReference type="ChEBI" id="CHEBI:29999"/>
        <dbReference type="ChEBI" id="CHEBI:30616"/>
        <dbReference type="ChEBI" id="CHEBI:83421"/>
        <dbReference type="ChEBI" id="CHEBI:456216"/>
        <dbReference type="EC" id="2.7.11.1"/>
    </reaction>
</comment>
<evidence type="ECO:0000256" key="11">
    <source>
        <dbReference type="SAM" id="MobiDB-lite"/>
    </source>
</evidence>
<evidence type="ECO:0000256" key="7">
    <source>
        <dbReference type="ARBA" id="ARBA00022840"/>
    </source>
</evidence>
<evidence type="ECO:0000313" key="13">
    <source>
        <dbReference type="EMBL" id="RWR83650.1"/>
    </source>
</evidence>
<dbReference type="GO" id="GO:0005524">
    <property type="term" value="F:ATP binding"/>
    <property type="evidence" value="ECO:0007669"/>
    <property type="project" value="UniProtKB-UniRule"/>
</dbReference>
<dbReference type="Proteomes" id="UP000283530">
    <property type="component" value="Unassembled WGS sequence"/>
</dbReference>
<dbReference type="FunFam" id="3.30.200.20:FF:000108">
    <property type="entry name" value="Serine/threonine-protein kinase Nek2"/>
    <property type="match status" value="1"/>
</dbReference>
<feature type="compositionally biased region" description="Polar residues" evidence="11">
    <location>
        <begin position="247"/>
        <end position="273"/>
    </location>
</feature>
<feature type="region of interest" description="Disordered" evidence="11">
    <location>
        <begin position="644"/>
        <end position="664"/>
    </location>
</feature>
<evidence type="ECO:0000256" key="8">
    <source>
        <dbReference type="ARBA" id="ARBA00047899"/>
    </source>
</evidence>
<name>A0A3S4NZA4_9MAGN</name>
<dbReference type="InterPro" id="IPR011009">
    <property type="entry name" value="Kinase-like_dom_sf"/>
</dbReference>
<dbReference type="SUPFAM" id="SSF56112">
    <property type="entry name" value="Protein kinase-like (PK-like)"/>
    <property type="match status" value="1"/>
</dbReference>
<dbReference type="Gene3D" id="1.10.510.10">
    <property type="entry name" value="Transferase(Phosphotransferase) domain 1"/>
    <property type="match status" value="2"/>
</dbReference>
<feature type="region of interest" description="Disordered" evidence="11">
    <location>
        <begin position="437"/>
        <end position="467"/>
    </location>
</feature>
<feature type="region of interest" description="Disordered" evidence="11">
    <location>
        <begin position="875"/>
        <end position="906"/>
    </location>
</feature>